<reference evidence="5" key="1">
    <citation type="submission" date="2016-08" db="EMBL/GenBank/DDBJ databases">
        <authorList>
            <person name="Seilhamer J.J."/>
        </authorList>
    </citation>
    <scope>NUCLEOTIDE SEQUENCE</scope>
    <source>
        <strain evidence="5">86</strain>
    </source>
</reference>
<dbReference type="Pfam" id="PF02626">
    <property type="entry name" value="CT_A_B"/>
    <property type="match status" value="1"/>
</dbReference>
<protein>
    <submittedName>
        <fullName evidence="5">Putative hydrolase subunit</fullName>
    </submittedName>
</protein>
<keyword evidence="2 5" id="KW-0378">Hydrolase</keyword>
<evidence type="ECO:0000256" key="3">
    <source>
        <dbReference type="ARBA" id="ARBA00022840"/>
    </source>
</evidence>
<dbReference type="GO" id="GO:0005524">
    <property type="term" value="F:ATP binding"/>
    <property type="evidence" value="ECO:0007669"/>
    <property type="project" value="UniProtKB-KW"/>
</dbReference>
<accession>A0A212L4F6</accession>
<evidence type="ECO:0000259" key="4">
    <source>
        <dbReference type="SMART" id="SM00797"/>
    </source>
</evidence>
<evidence type="ECO:0000256" key="1">
    <source>
        <dbReference type="ARBA" id="ARBA00022741"/>
    </source>
</evidence>
<dbReference type="EMBL" id="FMJD01000002">
    <property type="protein sequence ID" value="SCM72405.1"/>
    <property type="molecule type" value="Genomic_DNA"/>
</dbReference>
<keyword evidence="1" id="KW-0547">Nucleotide-binding</keyword>
<proteinExistence type="predicted"/>
<evidence type="ECO:0000256" key="2">
    <source>
        <dbReference type="ARBA" id="ARBA00022801"/>
    </source>
</evidence>
<name>A0A212L4F6_9HYPH</name>
<dbReference type="SUPFAM" id="SSF50891">
    <property type="entry name" value="Cyclophilin-like"/>
    <property type="match status" value="1"/>
</dbReference>
<dbReference type="InterPro" id="IPR029000">
    <property type="entry name" value="Cyclophilin-like_dom_sf"/>
</dbReference>
<dbReference type="PANTHER" id="PTHR43309:SF3">
    <property type="entry name" value="5-OXOPROLINASE SUBUNIT C"/>
    <property type="match status" value="1"/>
</dbReference>
<dbReference type="NCBIfam" id="TIGR00724">
    <property type="entry name" value="urea_amlyse_rel"/>
    <property type="match status" value="1"/>
</dbReference>
<dbReference type="GO" id="GO:0016787">
    <property type="term" value="F:hydrolase activity"/>
    <property type="evidence" value="ECO:0007669"/>
    <property type="project" value="UniProtKB-KW"/>
</dbReference>
<organism evidence="5">
    <name type="scientific">uncultured Pleomorphomonas sp</name>
    <dbReference type="NCBI Taxonomy" id="442121"/>
    <lineage>
        <taxon>Bacteria</taxon>
        <taxon>Pseudomonadati</taxon>
        <taxon>Pseudomonadota</taxon>
        <taxon>Alphaproteobacteria</taxon>
        <taxon>Hyphomicrobiales</taxon>
        <taxon>Pleomorphomonadaceae</taxon>
        <taxon>Pleomorphomonas</taxon>
        <taxon>environmental samples</taxon>
    </lineage>
</organism>
<dbReference type="PANTHER" id="PTHR43309">
    <property type="entry name" value="5-OXOPROLINASE SUBUNIT C"/>
    <property type="match status" value="1"/>
</dbReference>
<dbReference type="RefSeq" id="WP_288199275.1">
    <property type="nucleotide sequence ID" value="NZ_LT608334.1"/>
</dbReference>
<dbReference type="InterPro" id="IPR003778">
    <property type="entry name" value="CT_A_B"/>
</dbReference>
<sequence length="318" mass="33615">MIEILSSGVLNSVQDRGRRGLLSSGVCRSGAMDIQALDAANALVGNDRDAAAIEVAAFPFRLRFLDRAAVAVTGAVAGARLAGCHLPLWWAMEALAGDELTIEPPTVGARVYVAIGGGIDVPPLLGARATDLKSGYGGHEGRGLRRGDRLPLGPRWPGRLPDGGIGALPPPGRDVANRPLRVLPAAEWPDFSEAARGLFVTEGWRVTAEADRQGCRLDGPELIRERRRELLSHGIVPGTVQVPPSGRPIVQLAEANTCGGYPKIATVIEADLWRLGQAMPGDALRFAVVSRDEALAALGETAGWLDRLRSAAALYRVS</sequence>
<dbReference type="AlphaFoldDB" id="A0A212L4F6"/>
<dbReference type="SMART" id="SM00797">
    <property type="entry name" value="AHS2"/>
    <property type="match status" value="1"/>
</dbReference>
<dbReference type="Gene3D" id="2.40.100.10">
    <property type="entry name" value="Cyclophilin-like"/>
    <property type="match status" value="1"/>
</dbReference>
<gene>
    <name evidence="5" type="primary">ybgK</name>
    <name evidence="5" type="ORF">KL86PLE_100575</name>
</gene>
<dbReference type="InterPro" id="IPR052708">
    <property type="entry name" value="PxpC"/>
</dbReference>
<feature type="domain" description="Carboxyltransferase" evidence="4">
    <location>
        <begin position="23"/>
        <end position="304"/>
    </location>
</feature>
<keyword evidence="3" id="KW-0067">ATP-binding</keyword>
<evidence type="ECO:0000313" key="5">
    <source>
        <dbReference type="EMBL" id="SCM72405.1"/>
    </source>
</evidence>